<gene>
    <name evidence="1" type="ORF">HAKA00212_LOCUS15776</name>
</gene>
<organism evidence="1">
    <name type="scientific">Heterosigma akashiwo</name>
    <name type="common">Chromophytic alga</name>
    <name type="synonym">Heterosigma carterae</name>
    <dbReference type="NCBI Taxonomy" id="2829"/>
    <lineage>
        <taxon>Eukaryota</taxon>
        <taxon>Sar</taxon>
        <taxon>Stramenopiles</taxon>
        <taxon>Ochrophyta</taxon>
        <taxon>Raphidophyceae</taxon>
        <taxon>Chattonellales</taxon>
        <taxon>Chattonellaceae</taxon>
        <taxon>Heterosigma</taxon>
    </lineage>
</organism>
<dbReference type="AlphaFoldDB" id="A0A7S3XZV2"/>
<accession>A0A7S3XZV2</accession>
<evidence type="ECO:0000313" key="1">
    <source>
        <dbReference type="EMBL" id="CAE0637002.1"/>
    </source>
</evidence>
<protein>
    <submittedName>
        <fullName evidence="1">Uncharacterized protein</fullName>
    </submittedName>
</protein>
<proteinExistence type="predicted"/>
<name>A0A7S3XZV2_HETAK</name>
<sequence length="238" mass="25737">MLANEGYGFPLPNVPDSISAHHQERSIPLGQALELHVVGVRVADDHALAGQLHVAVPDGARGLDAVQDVPVHHHAARLVDALQLALLLVVVPLAELHVPAAVVEEAGGAVAHVAHHQPPLVVQGRRQARPARVVPPGGNVEVLALDLHDGPFQRVAHLLHHQIQATSADLWRSSRRGTFSYSSLVLRTVIRLPFFLKRLQCPCNAPVFKNLARESIHYKITAPASTMTIYHGIETGFS</sequence>
<dbReference type="EMBL" id="HBIU01034301">
    <property type="protein sequence ID" value="CAE0637002.1"/>
    <property type="molecule type" value="Transcribed_RNA"/>
</dbReference>
<reference evidence="1" key="1">
    <citation type="submission" date="2021-01" db="EMBL/GenBank/DDBJ databases">
        <authorList>
            <person name="Corre E."/>
            <person name="Pelletier E."/>
            <person name="Niang G."/>
            <person name="Scheremetjew M."/>
            <person name="Finn R."/>
            <person name="Kale V."/>
            <person name="Holt S."/>
            <person name="Cochrane G."/>
            <person name="Meng A."/>
            <person name="Brown T."/>
            <person name="Cohen L."/>
        </authorList>
    </citation>
    <scope>NUCLEOTIDE SEQUENCE</scope>
    <source>
        <strain evidence="1">CCMP3107</strain>
    </source>
</reference>